<evidence type="ECO:0000313" key="3">
    <source>
        <dbReference type="EMBL" id="GAA4937197.1"/>
    </source>
</evidence>
<protein>
    <recommendedName>
        <fullName evidence="2">Knr4/Smi1-like domain-containing protein</fullName>
    </recommendedName>
</protein>
<sequence length="271" mass="28173">MGAGWGGPRGAEAGAGHASAPAPAGGAGRGGAGVLGAGAGAAVASRRGAQRGSESPSGFGARGAERTRYSAKALYGARGTLSTAPAPAVGVTAVGWGDIPAGRDRGDESGDSRAPVSRAMPQPVMILGVWRELIVELYPMAEPAAPADAATVALIEKELGLPVPFELASLFAECDGVSNEYGDAVVWPAQRVVEDNLAMRAEPDYVELYAPFHDLVFFGDSDMGPQFAWVHTDYGPGIVVWDHETDRRRLVAVSLRDYLVRCLGEGGGWWR</sequence>
<accession>A0ABP9GBX5</accession>
<dbReference type="Gene3D" id="3.40.1580.10">
    <property type="entry name" value="SMI1/KNR4-like"/>
    <property type="match status" value="1"/>
</dbReference>
<evidence type="ECO:0000256" key="1">
    <source>
        <dbReference type="SAM" id="MobiDB-lite"/>
    </source>
</evidence>
<comment type="caution">
    <text evidence="3">The sequence shown here is derived from an EMBL/GenBank/DDBJ whole genome shotgun (WGS) entry which is preliminary data.</text>
</comment>
<feature type="compositionally biased region" description="Low complexity" evidence="1">
    <location>
        <begin position="10"/>
        <end position="24"/>
    </location>
</feature>
<dbReference type="EMBL" id="BAABIK010000007">
    <property type="protein sequence ID" value="GAA4937197.1"/>
    <property type="molecule type" value="Genomic_DNA"/>
</dbReference>
<dbReference type="InterPro" id="IPR037883">
    <property type="entry name" value="Knr4/Smi1-like_sf"/>
</dbReference>
<evidence type="ECO:0000259" key="2">
    <source>
        <dbReference type="Pfam" id="PF09346"/>
    </source>
</evidence>
<dbReference type="Pfam" id="PF09346">
    <property type="entry name" value="SMI1_KNR4"/>
    <property type="match status" value="1"/>
</dbReference>
<feature type="domain" description="Knr4/Smi1-like" evidence="2">
    <location>
        <begin position="146"/>
        <end position="259"/>
    </location>
</feature>
<name>A0ABP9GBX5_9ACTN</name>
<proteinExistence type="predicted"/>
<feature type="region of interest" description="Disordered" evidence="1">
    <location>
        <begin position="1"/>
        <end position="29"/>
    </location>
</feature>
<evidence type="ECO:0000313" key="4">
    <source>
        <dbReference type="Proteomes" id="UP001499993"/>
    </source>
</evidence>
<organism evidence="3 4">
    <name type="scientific">Streptomonospora halophila</name>
    <dbReference type="NCBI Taxonomy" id="427369"/>
    <lineage>
        <taxon>Bacteria</taxon>
        <taxon>Bacillati</taxon>
        <taxon>Actinomycetota</taxon>
        <taxon>Actinomycetes</taxon>
        <taxon>Streptosporangiales</taxon>
        <taxon>Nocardiopsidaceae</taxon>
        <taxon>Streptomonospora</taxon>
    </lineage>
</organism>
<dbReference type="Proteomes" id="UP001499993">
    <property type="component" value="Unassembled WGS sequence"/>
</dbReference>
<gene>
    <name evidence="3" type="ORF">GCM10023224_17760</name>
</gene>
<reference evidence="4" key="1">
    <citation type="journal article" date="2019" name="Int. J. Syst. Evol. Microbiol.">
        <title>The Global Catalogue of Microorganisms (GCM) 10K type strain sequencing project: providing services to taxonomists for standard genome sequencing and annotation.</title>
        <authorList>
            <consortium name="The Broad Institute Genomics Platform"/>
            <consortium name="The Broad Institute Genome Sequencing Center for Infectious Disease"/>
            <person name="Wu L."/>
            <person name="Ma J."/>
        </authorList>
    </citation>
    <scope>NUCLEOTIDE SEQUENCE [LARGE SCALE GENOMIC DNA]</scope>
    <source>
        <strain evidence="4">JCM 18123</strain>
    </source>
</reference>
<dbReference type="InterPro" id="IPR018958">
    <property type="entry name" value="Knr4/Smi1-like_dom"/>
</dbReference>
<keyword evidence="4" id="KW-1185">Reference proteome</keyword>
<dbReference type="SUPFAM" id="SSF160631">
    <property type="entry name" value="SMI1/KNR4-like"/>
    <property type="match status" value="1"/>
</dbReference>
<feature type="region of interest" description="Disordered" evidence="1">
    <location>
        <begin position="45"/>
        <end position="64"/>
    </location>
</feature>